<name>A0A0D2J801_9BACT</name>
<dbReference type="EMBL" id="AZAC01000011">
    <property type="protein sequence ID" value="KIX14319.1"/>
    <property type="molecule type" value="Genomic_DNA"/>
</dbReference>
<reference evidence="1 2" key="1">
    <citation type="submission" date="2013-11" db="EMBL/GenBank/DDBJ databases">
        <title>Metagenomic analysis of a methanogenic consortium involved in long chain n-alkane degradation.</title>
        <authorList>
            <person name="Davidova I.A."/>
            <person name="Callaghan A.V."/>
            <person name="Wawrik B."/>
            <person name="Pruitt S."/>
            <person name="Marks C."/>
            <person name="Duncan K.E."/>
            <person name="Suflita J.M."/>
        </authorList>
    </citation>
    <scope>NUCLEOTIDE SEQUENCE [LARGE SCALE GENOMIC DNA]</scope>
    <source>
        <strain evidence="1 2">SPR</strain>
    </source>
</reference>
<keyword evidence="2" id="KW-1185">Reference proteome</keyword>
<sequence length="45" mass="4975">MTLPSLTLASCISKVRVHPKITKKPPFGSKKLLNRVLRLLSAIFA</sequence>
<proteinExistence type="predicted"/>
<dbReference type="InParanoid" id="A0A0D2J801"/>
<comment type="caution">
    <text evidence="1">The sequence shown here is derived from an EMBL/GenBank/DDBJ whole genome shotgun (WGS) entry which is preliminary data.</text>
</comment>
<dbReference type="STRING" id="1429043.X474_08585"/>
<accession>A0A0D2J801</accession>
<evidence type="ECO:0000313" key="2">
    <source>
        <dbReference type="Proteomes" id="UP000032233"/>
    </source>
</evidence>
<protein>
    <submittedName>
        <fullName evidence="1">Uncharacterized protein</fullName>
    </submittedName>
</protein>
<dbReference type="Proteomes" id="UP000032233">
    <property type="component" value="Unassembled WGS sequence"/>
</dbReference>
<organism evidence="1 2">
    <name type="scientific">Dethiosulfatarculus sandiegensis</name>
    <dbReference type="NCBI Taxonomy" id="1429043"/>
    <lineage>
        <taxon>Bacteria</taxon>
        <taxon>Pseudomonadati</taxon>
        <taxon>Thermodesulfobacteriota</taxon>
        <taxon>Desulfarculia</taxon>
        <taxon>Desulfarculales</taxon>
        <taxon>Desulfarculaceae</taxon>
        <taxon>Dethiosulfatarculus</taxon>
    </lineage>
</organism>
<evidence type="ECO:0000313" key="1">
    <source>
        <dbReference type="EMBL" id="KIX14319.1"/>
    </source>
</evidence>
<dbReference type="AlphaFoldDB" id="A0A0D2J801"/>
<gene>
    <name evidence="1" type="ORF">X474_08585</name>
</gene>